<reference evidence="2 3" key="1">
    <citation type="submission" date="2020-01" db="EMBL/GenBank/DDBJ databases">
        <title>Leptobacterium flavescens.</title>
        <authorList>
            <person name="Wang G."/>
        </authorList>
    </citation>
    <scope>NUCLEOTIDE SEQUENCE [LARGE SCALE GENOMIC DNA]</scope>
    <source>
        <strain evidence="2 3">KCTC 22160</strain>
    </source>
</reference>
<evidence type="ECO:0000313" key="2">
    <source>
        <dbReference type="EMBL" id="NER14757.1"/>
    </source>
</evidence>
<feature type="chain" id="PRO_5027067996" description="Transporter" evidence="1">
    <location>
        <begin position="22"/>
        <end position="307"/>
    </location>
</feature>
<evidence type="ECO:0000256" key="1">
    <source>
        <dbReference type="SAM" id="SignalP"/>
    </source>
</evidence>
<comment type="caution">
    <text evidence="2">The sequence shown here is derived from an EMBL/GenBank/DDBJ whole genome shotgun (WGS) entry which is preliminary data.</text>
</comment>
<organism evidence="2 3">
    <name type="scientific">Leptobacterium flavescens</name>
    <dbReference type="NCBI Taxonomy" id="472055"/>
    <lineage>
        <taxon>Bacteria</taxon>
        <taxon>Pseudomonadati</taxon>
        <taxon>Bacteroidota</taxon>
        <taxon>Flavobacteriia</taxon>
        <taxon>Flavobacteriales</taxon>
        <taxon>Flavobacteriaceae</taxon>
        <taxon>Leptobacterium</taxon>
    </lineage>
</organism>
<feature type="signal peptide" evidence="1">
    <location>
        <begin position="1"/>
        <end position="21"/>
    </location>
</feature>
<gene>
    <name evidence="2" type="ORF">GWK08_14970</name>
</gene>
<dbReference type="AlphaFoldDB" id="A0A6P0UP45"/>
<keyword evidence="1" id="KW-0732">Signal</keyword>
<name>A0A6P0UP45_9FLAO</name>
<dbReference type="Proteomes" id="UP000468581">
    <property type="component" value="Unassembled WGS sequence"/>
</dbReference>
<dbReference type="RefSeq" id="WP_163608037.1">
    <property type="nucleotide sequence ID" value="NZ_JAABOO010000003.1"/>
</dbReference>
<evidence type="ECO:0008006" key="4">
    <source>
        <dbReference type="Google" id="ProtNLM"/>
    </source>
</evidence>
<proteinExistence type="predicted"/>
<sequence>MKKLTLIITLLFLAVVQTGFAQQDDDTQTRSNLIEFTPSKLLYQNQWDIKWFNNLFTTTTFVNEDGDKFSTGGRQNFFTSTFEIFHGVSKNRRVNLGVIFEVRSNTIGGRGVFDVFSFDGEDGTARSGITTIAPSIKFQPFKNISNFSIQSSFFIPLIDNEVENGVFLDEKSFVWQNRFFYDYVFPGNKFQVFSELNTEFNFGETRVFDNIGTSTIQGGFANESLRLSSGTFFSYFPSQRLTLQVLVQQFFLIDLGNNFDQNFSAAGAGIKYQLTDELSVETLYTNFFRARDANTGQTFNIGLRVIL</sequence>
<accession>A0A6P0UP45</accession>
<evidence type="ECO:0000313" key="3">
    <source>
        <dbReference type="Proteomes" id="UP000468581"/>
    </source>
</evidence>
<dbReference type="EMBL" id="JAABOO010000003">
    <property type="protein sequence ID" value="NER14757.1"/>
    <property type="molecule type" value="Genomic_DNA"/>
</dbReference>
<keyword evidence="3" id="KW-1185">Reference proteome</keyword>
<protein>
    <recommendedName>
        <fullName evidence="4">Transporter</fullName>
    </recommendedName>
</protein>